<dbReference type="SUPFAM" id="SSF75005">
    <property type="entry name" value="Arabinanase/levansucrase/invertase"/>
    <property type="match status" value="1"/>
</dbReference>
<evidence type="ECO:0000313" key="3">
    <source>
        <dbReference type="Proteomes" id="UP000263014"/>
    </source>
</evidence>
<dbReference type="InterPro" id="IPR023296">
    <property type="entry name" value="Glyco_hydro_beta-prop_sf"/>
</dbReference>
<dbReference type="Proteomes" id="UP000263014">
    <property type="component" value="Unassembled WGS sequence"/>
</dbReference>
<dbReference type="Proteomes" id="UP000434223">
    <property type="component" value="Unassembled WGS sequence"/>
</dbReference>
<gene>
    <name evidence="2" type="ORF">DXD79_08465</name>
    <name evidence="1" type="ORF">GNE07_06515</name>
</gene>
<evidence type="ECO:0008006" key="5">
    <source>
        <dbReference type="Google" id="ProtNLM"/>
    </source>
</evidence>
<dbReference type="GeneID" id="93150276"/>
<accession>A0A174V9K1</accession>
<dbReference type="RefSeq" id="WP_006776817.1">
    <property type="nucleotide sequence ID" value="NZ_CABJBJ010000011.1"/>
</dbReference>
<dbReference type="PANTHER" id="PTHR35279">
    <property type="match status" value="1"/>
</dbReference>
<dbReference type="AlphaFoldDB" id="A0A174V9K1"/>
<reference evidence="1 4" key="2">
    <citation type="submission" date="2019-09" db="EMBL/GenBank/DDBJ databases">
        <title>Draft genome sequencing of Hungatella hathewayi 123Y-2.</title>
        <authorList>
            <person name="Lv Q."/>
            <person name="Li S."/>
        </authorList>
    </citation>
    <scope>NUCLEOTIDE SEQUENCE [LARGE SCALE GENOMIC DNA]</scope>
    <source>
        <strain evidence="1 4">123Y-2</strain>
    </source>
</reference>
<name>A0A174V9K1_9FIRM</name>
<protein>
    <recommendedName>
        <fullName evidence="5">Beta-xylosidase</fullName>
    </recommendedName>
</protein>
<dbReference type="EMBL" id="WNME01000003">
    <property type="protein sequence ID" value="MUB62713.1"/>
    <property type="molecule type" value="Genomic_DNA"/>
</dbReference>
<evidence type="ECO:0000313" key="2">
    <source>
        <dbReference type="EMBL" id="RGJ06028.1"/>
    </source>
</evidence>
<dbReference type="OrthoDB" id="9799605at2"/>
<reference evidence="2 3" key="1">
    <citation type="submission" date="2018-08" db="EMBL/GenBank/DDBJ databases">
        <title>A genome reference for cultivated species of the human gut microbiota.</title>
        <authorList>
            <person name="Zou Y."/>
            <person name="Xue W."/>
            <person name="Luo G."/>
        </authorList>
    </citation>
    <scope>NUCLEOTIDE SEQUENCE [LARGE SCALE GENOMIC DNA]</scope>
    <source>
        <strain evidence="2 3">TM09-12</strain>
    </source>
</reference>
<dbReference type="Gene3D" id="2.115.10.20">
    <property type="entry name" value="Glycosyl hydrolase domain, family 43"/>
    <property type="match status" value="2"/>
</dbReference>
<evidence type="ECO:0000313" key="4">
    <source>
        <dbReference type="Proteomes" id="UP000434223"/>
    </source>
</evidence>
<evidence type="ECO:0000313" key="1">
    <source>
        <dbReference type="EMBL" id="MUB62713.1"/>
    </source>
</evidence>
<comment type="caution">
    <text evidence="1">The sequence shown here is derived from an EMBL/GenBank/DDBJ whole genome shotgun (WGS) entry which is preliminary data.</text>
</comment>
<organism evidence="1 4">
    <name type="scientific">Hungatella hathewayi</name>
    <dbReference type="NCBI Taxonomy" id="154046"/>
    <lineage>
        <taxon>Bacteria</taxon>
        <taxon>Bacillati</taxon>
        <taxon>Bacillota</taxon>
        <taxon>Clostridia</taxon>
        <taxon>Lachnospirales</taxon>
        <taxon>Lachnospiraceae</taxon>
        <taxon>Hungatella</taxon>
    </lineage>
</organism>
<dbReference type="EMBL" id="QSON01000003">
    <property type="protein sequence ID" value="RGJ06028.1"/>
    <property type="molecule type" value="Genomic_DNA"/>
</dbReference>
<dbReference type="PANTHER" id="PTHR35279:SF1">
    <property type="entry name" value="ARABINANASE_LEVANSUCRASE_INVERTASE"/>
    <property type="match status" value="1"/>
</dbReference>
<proteinExistence type="predicted"/>
<sequence length="144" mass="16873">MWYSAGEQYEPNAIGYAESSDGISWKKYAENPIFQADPKIEWEKHKAAGCQVFQKDGYFYMFYIGYHDEDYAQIGMARSKDGIRNWERSELNPIIAPDEGFDKSACYKPFTIFWDGKWMLWYNGRNGAPEQIGLAFHEGRDFEF</sequence>